<proteinExistence type="predicted"/>
<accession>A0A1H5NQE8</accession>
<keyword evidence="6" id="KW-1185">Reference proteome</keyword>
<dbReference type="STRING" id="390640.SAMN04488034_10588"/>
<dbReference type="SUPFAM" id="SSF53335">
    <property type="entry name" value="S-adenosyl-L-methionine-dependent methyltransferases"/>
    <property type="match status" value="1"/>
</dbReference>
<evidence type="ECO:0000259" key="4">
    <source>
        <dbReference type="Pfam" id="PF13649"/>
    </source>
</evidence>
<dbReference type="RefSeq" id="WP_245693436.1">
    <property type="nucleotide sequence ID" value="NZ_FNGG01000005.1"/>
</dbReference>
<sequence>MNNEKKNPDILGNAIKAYFEHGEEEDIAVHSPDFDDDVIPVAYLFRNYEQMPPLEKKALQLCREKVLDVGCGAGSHSLYLQKEENLKVTAIDTSEGAIEVCKKRGITDARNVAFEELSEEKFDTILLLMNGTGIVGKMNRLDDFFYKLKQLLNPGGQVIIDSSDLIYLFEADEDGGVWVDSAQGYYGELSYSLSYKGETSEVFDWLYLDYDSLSLAAAKNGFSCELIKEGEHYDYLAKLTINEK</sequence>
<protein>
    <submittedName>
        <fullName evidence="5">Methyltransferase domain-containing protein</fullName>
    </submittedName>
</protein>
<evidence type="ECO:0000256" key="1">
    <source>
        <dbReference type="ARBA" id="ARBA00022603"/>
    </source>
</evidence>
<feature type="domain" description="Methyltransferase" evidence="4">
    <location>
        <begin position="66"/>
        <end position="156"/>
    </location>
</feature>
<dbReference type="GO" id="GO:0008168">
    <property type="term" value="F:methyltransferase activity"/>
    <property type="evidence" value="ECO:0007669"/>
    <property type="project" value="UniProtKB-KW"/>
</dbReference>
<dbReference type="Gene3D" id="3.40.50.150">
    <property type="entry name" value="Vaccinia Virus protein VP39"/>
    <property type="match status" value="1"/>
</dbReference>
<gene>
    <name evidence="5" type="ORF">SAMN04488034_10588</name>
</gene>
<dbReference type="Proteomes" id="UP000199448">
    <property type="component" value="Unassembled WGS sequence"/>
</dbReference>
<reference evidence="5 6" key="1">
    <citation type="submission" date="2016-10" db="EMBL/GenBank/DDBJ databases">
        <authorList>
            <person name="de Groot N.N."/>
        </authorList>
    </citation>
    <scope>NUCLEOTIDE SEQUENCE [LARGE SCALE GENOMIC DNA]</scope>
    <source>
        <strain evidence="5 6">DSM 23553</strain>
    </source>
</reference>
<dbReference type="PANTHER" id="PTHR43464">
    <property type="entry name" value="METHYLTRANSFERASE"/>
    <property type="match status" value="1"/>
</dbReference>
<dbReference type="EMBL" id="FNUG01000005">
    <property type="protein sequence ID" value="SEF03912.1"/>
    <property type="molecule type" value="Genomic_DNA"/>
</dbReference>
<evidence type="ECO:0000256" key="3">
    <source>
        <dbReference type="ARBA" id="ARBA00022691"/>
    </source>
</evidence>
<dbReference type="Pfam" id="PF13649">
    <property type="entry name" value="Methyltransf_25"/>
    <property type="match status" value="1"/>
</dbReference>
<dbReference type="InterPro" id="IPR029063">
    <property type="entry name" value="SAM-dependent_MTases_sf"/>
</dbReference>
<dbReference type="CDD" id="cd02440">
    <property type="entry name" value="AdoMet_MTases"/>
    <property type="match status" value="1"/>
</dbReference>
<dbReference type="PANTHER" id="PTHR43464:SF19">
    <property type="entry name" value="UBIQUINONE BIOSYNTHESIS O-METHYLTRANSFERASE, MITOCHONDRIAL"/>
    <property type="match status" value="1"/>
</dbReference>
<name>A0A1H5NQE8_9FLAO</name>
<keyword evidence="3" id="KW-0949">S-adenosyl-L-methionine</keyword>
<dbReference type="InterPro" id="IPR041698">
    <property type="entry name" value="Methyltransf_25"/>
</dbReference>
<keyword evidence="2 5" id="KW-0808">Transferase</keyword>
<evidence type="ECO:0000313" key="6">
    <source>
        <dbReference type="Proteomes" id="UP000199448"/>
    </source>
</evidence>
<evidence type="ECO:0000256" key="2">
    <source>
        <dbReference type="ARBA" id="ARBA00022679"/>
    </source>
</evidence>
<dbReference type="AlphaFoldDB" id="A0A1H5NQE8"/>
<evidence type="ECO:0000313" key="5">
    <source>
        <dbReference type="EMBL" id="SEF03912.1"/>
    </source>
</evidence>
<keyword evidence="1 5" id="KW-0489">Methyltransferase</keyword>
<organism evidence="5 6">
    <name type="scientific">Salinimicrobium catena</name>
    <dbReference type="NCBI Taxonomy" id="390640"/>
    <lineage>
        <taxon>Bacteria</taxon>
        <taxon>Pseudomonadati</taxon>
        <taxon>Bacteroidota</taxon>
        <taxon>Flavobacteriia</taxon>
        <taxon>Flavobacteriales</taxon>
        <taxon>Flavobacteriaceae</taxon>
        <taxon>Salinimicrobium</taxon>
    </lineage>
</organism>
<dbReference type="GO" id="GO:0032259">
    <property type="term" value="P:methylation"/>
    <property type="evidence" value="ECO:0007669"/>
    <property type="project" value="UniProtKB-KW"/>
</dbReference>